<evidence type="ECO:0000256" key="11">
    <source>
        <dbReference type="SAM" id="SignalP"/>
    </source>
</evidence>
<evidence type="ECO:0000256" key="7">
    <source>
        <dbReference type="ARBA" id="ARBA00022927"/>
    </source>
</evidence>
<evidence type="ECO:0000256" key="9">
    <source>
        <dbReference type="ARBA" id="ARBA00023136"/>
    </source>
</evidence>
<dbReference type="EMBL" id="JAGETZ010000009">
    <property type="protein sequence ID" value="MBO2011153.1"/>
    <property type="molecule type" value="Genomic_DNA"/>
</dbReference>
<dbReference type="InterPro" id="IPR006260">
    <property type="entry name" value="TonB/TolA_C"/>
</dbReference>
<dbReference type="InterPro" id="IPR011652">
    <property type="entry name" value="MORN_2"/>
</dbReference>
<dbReference type="Gene3D" id="2.20.110.10">
    <property type="entry name" value="Histone H3 K4-specific methyltransferase SET7/9 N-terminal domain"/>
    <property type="match status" value="1"/>
</dbReference>
<reference evidence="13 14" key="1">
    <citation type="submission" date="2021-03" db="EMBL/GenBank/DDBJ databases">
        <authorList>
            <person name="Kim M.K."/>
        </authorList>
    </citation>
    <scope>NUCLEOTIDE SEQUENCE [LARGE SCALE GENOMIC DNA]</scope>
    <source>
        <strain evidence="13 14">BT442</strain>
    </source>
</reference>
<evidence type="ECO:0000313" key="13">
    <source>
        <dbReference type="EMBL" id="MBO2011153.1"/>
    </source>
</evidence>
<keyword evidence="8" id="KW-1133">Transmembrane helix</keyword>
<evidence type="ECO:0000256" key="6">
    <source>
        <dbReference type="ARBA" id="ARBA00022692"/>
    </source>
</evidence>
<evidence type="ECO:0000256" key="1">
    <source>
        <dbReference type="ARBA" id="ARBA00004383"/>
    </source>
</evidence>
<feature type="region of interest" description="Disordered" evidence="10">
    <location>
        <begin position="134"/>
        <end position="154"/>
    </location>
</feature>
<keyword evidence="4" id="KW-1003">Cell membrane</keyword>
<proteinExistence type="inferred from homology"/>
<keyword evidence="14" id="KW-1185">Reference proteome</keyword>
<evidence type="ECO:0000256" key="3">
    <source>
        <dbReference type="ARBA" id="ARBA00022448"/>
    </source>
</evidence>
<dbReference type="NCBIfam" id="TIGR01352">
    <property type="entry name" value="tonB_Cterm"/>
    <property type="match status" value="1"/>
</dbReference>
<feature type="chain" id="PRO_5046034039" evidence="11">
    <location>
        <begin position="30"/>
        <end position="277"/>
    </location>
</feature>
<dbReference type="InterPro" id="IPR037682">
    <property type="entry name" value="TonB_C"/>
</dbReference>
<dbReference type="Gene3D" id="3.30.1150.10">
    <property type="match status" value="1"/>
</dbReference>
<keyword evidence="9" id="KW-0472">Membrane</keyword>
<accession>A0ABS3QJI6</accession>
<evidence type="ECO:0000256" key="4">
    <source>
        <dbReference type="ARBA" id="ARBA00022475"/>
    </source>
</evidence>
<evidence type="ECO:0000313" key="14">
    <source>
        <dbReference type="Proteomes" id="UP000664369"/>
    </source>
</evidence>
<feature type="signal peptide" evidence="11">
    <location>
        <begin position="1"/>
        <end position="29"/>
    </location>
</feature>
<sequence length="277" mass="31277">MIRFTTTAKVGLLVGVPGATLALAGPARAQEQAAQPARPVKIEYFDETRFRLPSEAGADYRTETAFRDSVSGMIREYYLPSGKLKDYTPYANLRRKQRHGTSSQYYESGQLREQVTYQAGKMVGDLVTYYPDGNLKRRDHHTPGQPTTGECFGADGKPRPYFNYHKMPVYTEGDGDQAAVVNAVMRNTQYPREALRQRVYGIVKILFVVDKHGLVQHIRPDEKTNMELVPENLVGTYRLLQEAAMEAVRKLKPFQPGQQDGEPVPVSYSVPVTFRIR</sequence>
<dbReference type="PANTHER" id="PTHR33446">
    <property type="entry name" value="PROTEIN TONB-RELATED"/>
    <property type="match status" value="1"/>
</dbReference>
<keyword evidence="6" id="KW-0812">Transmembrane</keyword>
<dbReference type="Pfam" id="PF03544">
    <property type="entry name" value="TonB_C"/>
    <property type="match status" value="1"/>
</dbReference>
<protein>
    <submittedName>
        <fullName evidence="13">TonB family protein</fullName>
    </submittedName>
</protein>
<dbReference type="SUPFAM" id="SSF74653">
    <property type="entry name" value="TolA/TonB C-terminal domain"/>
    <property type="match status" value="1"/>
</dbReference>
<keyword evidence="7" id="KW-0653">Protein transport</keyword>
<dbReference type="RefSeq" id="WP_208176843.1">
    <property type="nucleotide sequence ID" value="NZ_JAGETZ010000009.1"/>
</dbReference>
<dbReference type="SUPFAM" id="SSF82185">
    <property type="entry name" value="Histone H3 K4-specific methyltransferase SET7/9 N-terminal domain"/>
    <property type="match status" value="1"/>
</dbReference>
<keyword evidence="11" id="KW-0732">Signal</keyword>
<dbReference type="Proteomes" id="UP000664369">
    <property type="component" value="Unassembled WGS sequence"/>
</dbReference>
<evidence type="ECO:0000259" key="12">
    <source>
        <dbReference type="PROSITE" id="PS52015"/>
    </source>
</evidence>
<dbReference type="PROSITE" id="PS52015">
    <property type="entry name" value="TONB_CTD"/>
    <property type="match status" value="1"/>
</dbReference>
<feature type="domain" description="TonB C-terminal" evidence="12">
    <location>
        <begin position="175"/>
        <end position="277"/>
    </location>
</feature>
<evidence type="ECO:0000256" key="8">
    <source>
        <dbReference type="ARBA" id="ARBA00022989"/>
    </source>
</evidence>
<evidence type="ECO:0000256" key="5">
    <source>
        <dbReference type="ARBA" id="ARBA00022519"/>
    </source>
</evidence>
<keyword evidence="5" id="KW-0997">Cell inner membrane</keyword>
<comment type="similarity">
    <text evidence="2">Belongs to the TonB family.</text>
</comment>
<evidence type="ECO:0000256" key="10">
    <source>
        <dbReference type="SAM" id="MobiDB-lite"/>
    </source>
</evidence>
<keyword evidence="3" id="KW-0813">Transport</keyword>
<comment type="subcellular location">
    <subcellularLocation>
        <location evidence="1">Cell inner membrane</location>
        <topology evidence="1">Single-pass membrane protein</topology>
        <orientation evidence="1">Periplasmic side</orientation>
    </subcellularLocation>
</comment>
<evidence type="ECO:0000256" key="2">
    <source>
        <dbReference type="ARBA" id="ARBA00006555"/>
    </source>
</evidence>
<organism evidence="13 14">
    <name type="scientific">Hymenobacter negativus</name>
    <dbReference type="NCBI Taxonomy" id="2795026"/>
    <lineage>
        <taxon>Bacteria</taxon>
        <taxon>Pseudomonadati</taxon>
        <taxon>Bacteroidota</taxon>
        <taxon>Cytophagia</taxon>
        <taxon>Cytophagales</taxon>
        <taxon>Hymenobacteraceae</taxon>
        <taxon>Hymenobacter</taxon>
    </lineage>
</organism>
<name>A0ABS3QJI6_9BACT</name>
<dbReference type="InterPro" id="IPR051045">
    <property type="entry name" value="TonB-dependent_transducer"/>
</dbReference>
<comment type="caution">
    <text evidence="13">The sequence shown here is derived from an EMBL/GenBank/DDBJ whole genome shotgun (WGS) entry which is preliminary data.</text>
</comment>
<gene>
    <name evidence="13" type="ORF">J4E00_18975</name>
</gene>
<dbReference type="Pfam" id="PF07661">
    <property type="entry name" value="MORN_2"/>
    <property type="match status" value="1"/>
</dbReference>